<dbReference type="EMBL" id="CP063311">
    <property type="protein sequence ID" value="QOV23383.1"/>
    <property type="molecule type" value="Genomic_DNA"/>
</dbReference>
<feature type="transmembrane region" description="Helical" evidence="7">
    <location>
        <begin position="68"/>
        <end position="93"/>
    </location>
</feature>
<name>A0A7S6U6N1_9CYAN</name>
<dbReference type="KEGG" id="aee:IM676_03425"/>
<keyword evidence="7" id="KW-0472">Membrane</keyword>
<evidence type="ECO:0000256" key="1">
    <source>
        <dbReference type="ARBA" id="ARBA00022670"/>
    </source>
</evidence>
<dbReference type="Gene3D" id="3.30.2010.10">
    <property type="entry name" value="Metalloproteases ('zincins'), catalytic domain"/>
    <property type="match status" value="1"/>
</dbReference>
<evidence type="ECO:0000313" key="9">
    <source>
        <dbReference type="EMBL" id="QOV23383.1"/>
    </source>
</evidence>
<dbReference type="Proteomes" id="UP000593846">
    <property type="component" value="Chromosome"/>
</dbReference>
<keyword evidence="5 6" id="KW-0482">Metalloprotease</keyword>
<evidence type="ECO:0000259" key="8">
    <source>
        <dbReference type="Pfam" id="PF01435"/>
    </source>
</evidence>
<keyword evidence="4 6" id="KW-0862">Zinc</keyword>
<feature type="domain" description="Peptidase M48" evidence="8">
    <location>
        <begin position="118"/>
        <end position="164"/>
    </location>
</feature>
<dbReference type="InterPro" id="IPR001915">
    <property type="entry name" value="Peptidase_M48"/>
</dbReference>
<reference evidence="10" key="1">
    <citation type="submission" date="2020-10" db="EMBL/GenBank/DDBJ databases">
        <title>Genome-based taxonomic classification of the species Anabaenopsis elenkinii.</title>
        <authorList>
            <person name="Delbaje E."/>
            <person name="Andreote A.P.D."/>
            <person name="Pellegrinetti T.A."/>
            <person name="Cruz R.B."/>
            <person name="Branco L.H.Z."/>
            <person name="Fiore M.F."/>
        </authorList>
    </citation>
    <scope>NUCLEOTIDE SEQUENCE [LARGE SCALE GENOMIC DNA]</scope>
    <source>
        <strain evidence="10">CCIBt3563</strain>
    </source>
</reference>
<evidence type="ECO:0000256" key="5">
    <source>
        <dbReference type="ARBA" id="ARBA00023049"/>
    </source>
</evidence>
<evidence type="ECO:0000256" key="2">
    <source>
        <dbReference type="ARBA" id="ARBA00022723"/>
    </source>
</evidence>
<evidence type="ECO:0000256" key="3">
    <source>
        <dbReference type="ARBA" id="ARBA00022801"/>
    </source>
</evidence>
<organism evidence="9 10">
    <name type="scientific">Anabaenopsis elenkinii CCIBt3563</name>
    <dbReference type="NCBI Taxonomy" id="2779889"/>
    <lineage>
        <taxon>Bacteria</taxon>
        <taxon>Bacillati</taxon>
        <taxon>Cyanobacteriota</taxon>
        <taxon>Cyanophyceae</taxon>
        <taxon>Nostocales</taxon>
        <taxon>Nodulariaceae</taxon>
        <taxon>Anabaenopsis</taxon>
    </lineage>
</organism>
<dbReference type="GO" id="GO:0004222">
    <property type="term" value="F:metalloendopeptidase activity"/>
    <property type="evidence" value="ECO:0007669"/>
    <property type="project" value="InterPro"/>
</dbReference>
<evidence type="ECO:0000256" key="6">
    <source>
        <dbReference type="RuleBase" id="RU003983"/>
    </source>
</evidence>
<evidence type="ECO:0000313" key="10">
    <source>
        <dbReference type="Proteomes" id="UP000593846"/>
    </source>
</evidence>
<keyword evidence="3 6" id="KW-0378">Hydrolase</keyword>
<dbReference type="AlphaFoldDB" id="A0A7S6U6N1"/>
<evidence type="ECO:0000256" key="4">
    <source>
        <dbReference type="ARBA" id="ARBA00022833"/>
    </source>
</evidence>
<feature type="transmembrane region" description="Helical" evidence="7">
    <location>
        <begin position="36"/>
        <end position="56"/>
    </location>
</feature>
<keyword evidence="2" id="KW-0479">Metal-binding</keyword>
<keyword evidence="10" id="KW-1185">Reference proteome</keyword>
<dbReference type="InterPro" id="IPR052173">
    <property type="entry name" value="Beta-lactam_resp_regulator"/>
</dbReference>
<comment type="cofactor">
    <cofactor evidence="6">
        <name>Zn(2+)</name>
        <dbReference type="ChEBI" id="CHEBI:29105"/>
    </cofactor>
    <text evidence="6">Binds 1 zinc ion per subunit.</text>
</comment>
<sequence>MHLLMILTAFTVAWGLRVFGNHLQGSWDLRWRRSLFLFLFPPLLIFMTAIAVLFMGPQGKMGGAHTGWLSYELALIYLAFLAIVCITLAVQGWQSVESARKSPLINLQGKQVRLLNTDAPFAGQIGFWHPELVVSQGLLQTLTPAHVDSVLAHEQGHYHYRDTFWFFWLGWIRACTSWLPHTDMLWEELLALRELRADSYAASQVDPLLLAESLMMVVTSISVSSPICCAALGANTGNRLEQRIEALLSPPEPTPEINYHTWNRFILALIPLLTVLFHT</sequence>
<keyword evidence="7" id="KW-0812">Transmembrane</keyword>
<dbReference type="CDD" id="cd07326">
    <property type="entry name" value="M56_BlaR1_MecR1_like"/>
    <property type="match status" value="1"/>
</dbReference>
<accession>A0A7S6U6N1</accession>
<dbReference type="RefSeq" id="WP_200988932.1">
    <property type="nucleotide sequence ID" value="NZ_CP063311.1"/>
</dbReference>
<dbReference type="Pfam" id="PF01435">
    <property type="entry name" value="Peptidase_M48"/>
    <property type="match status" value="1"/>
</dbReference>
<dbReference type="PANTHER" id="PTHR34978">
    <property type="entry name" value="POSSIBLE SENSOR-TRANSDUCER PROTEIN BLAR"/>
    <property type="match status" value="1"/>
</dbReference>
<comment type="similarity">
    <text evidence="6">Belongs to the peptidase M48 family.</text>
</comment>
<gene>
    <name evidence="9" type="ORF">IM676_03425</name>
</gene>
<dbReference type="PANTHER" id="PTHR34978:SF3">
    <property type="entry name" value="SLR0241 PROTEIN"/>
    <property type="match status" value="1"/>
</dbReference>
<dbReference type="GO" id="GO:0046872">
    <property type="term" value="F:metal ion binding"/>
    <property type="evidence" value="ECO:0007669"/>
    <property type="project" value="UniProtKB-KW"/>
</dbReference>
<protein>
    <submittedName>
        <fullName evidence="9">M56 family metallopeptidase</fullName>
    </submittedName>
</protein>
<keyword evidence="1 6" id="KW-0645">Protease</keyword>
<evidence type="ECO:0000256" key="7">
    <source>
        <dbReference type="SAM" id="Phobius"/>
    </source>
</evidence>
<keyword evidence="7" id="KW-1133">Transmembrane helix</keyword>
<proteinExistence type="inferred from homology"/>
<dbReference type="GO" id="GO:0006508">
    <property type="term" value="P:proteolysis"/>
    <property type="evidence" value="ECO:0007669"/>
    <property type="project" value="UniProtKB-KW"/>
</dbReference>